<dbReference type="GO" id="GO:0042973">
    <property type="term" value="F:glucan endo-1,3-beta-D-glucosidase activity"/>
    <property type="evidence" value="ECO:0007669"/>
    <property type="project" value="TreeGrafter"/>
</dbReference>
<proteinExistence type="inferred from homology"/>
<dbReference type="EMBL" id="HF936042">
    <property type="protein sequence ID" value="CCX33254.1"/>
    <property type="molecule type" value="Genomic_DNA"/>
</dbReference>
<dbReference type="AlphaFoldDB" id="U4LM94"/>
<dbReference type="SUPFAM" id="SSF51445">
    <property type="entry name" value="(Trans)glycosidases"/>
    <property type="match status" value="1"/>
</dbReference>
<protein>
    <submittedName>
        <fullName evidence="10">Similar to Probable family 17 glucosidase SCW4 acc. no. P53334</fullName>
    </submittedName>
</protein>
<comment type="subcellular location">
    <subcellularLocation>
        <location evidence="1">Secreted</location>
        <location evidence="1">Cell wall</location>
    </subcellularLocation>
</comment>
<dbReference type="GO" id="GO:0009986">
    <property type="term" value="C:cell surface"/>
    <property type="evidence" value="ECO:0007669"/>
    <property type="project" value="TreeGrafter"/>
</dbReference>
<evidence type="ECO:0000256" key="2">
    <source>
        <dbReference type="ARBA" id="ARBA00008773"/>
    </source>
</evidence>
<dbReference type="OrthoDB" id="941679at2759"/>
<dbReference type="eggNOG" id="ENOG502QTKT">
    <property type="taxonomic scope" value="Eukaryota"/>
</dbReference>
<dbReference type="GO" id="GO:0005576">
    <property type="term" value="C:extracellular region"/>
    <property type="evidence" value="ECO:0007669"/>
    <property type="project" value="TreeGrafter"/>
</dbReference>
<gene>
    <name evidence="10" type="ORF">PCON_14294</name>
</gene>
<sequence length="463" mass="47279">MTWAVALLAASATAQPHGHQRRHNHKRVAAAADAVPTVYVDQHGNKVARDAAQTVIVTVTATVHTVTKKVCGCTKKAGLPASSSIVPAPPVDTPAPVYSPAPEPTSSPAPAPAPPTSSAAPAPAPPASSAPAPAPPASSAPAPAPEPTTSSTPAPAPQPTTSAAPAPPASSSTTPAPPASSSVAAPAPSSPATSYTPGTYPSTGKMGIVYSPYNDDHSCKTYDEVAADIAQLSAFSPFRLYGVDCNQVQNVIKAGKQYGAQVFAGIYNVDKAAAELDTLIKAVDGQWDSVHTVAIGNEVVNFNKMTADGFAGLINSSRQTLRTAGWNGPVVGVDTFVAIMSNPQICEASDYVAANCHSFFDGNVDAAGSGTFLDNMKAEMAKKCGSKKIVITETGWPTQGGTNGKAVPGVANQAAALKSIVETQGKDVILFTAFNDMWKTNTALTLGAEQFWGIQDKAALLAL</sequence>
<organism evidence="10 11">
    <name type="scientific">Pyronema omphalodes (strain CBS 100304)</name>
    <name type="common">Pyronema confluens</name>
    <dbReference type="NCBI Taxonomy" id="1076935"/>
    <lineage>
        <taxon>Eukaryota</taxon>
        <taxon>Fungi</taxon>
        <taxon>Dikarya</taxon>
        <taxon>Ascomycota</taxon>
        <taxon>Pezizomycotina</taxon>
        <taxon>Pezizomycetes</taxon>
        <taxon>Pezizales</taxon>
        <taxon>Pyronemataceae</taxon>
        <taxon>Pyronema</taxon>
    </lineage>
</organism>
<evidence type="ECO:0000256" key="4">
    <source>
        <dbReference type="ARBA" id="ARBA00022525"/>
    </source>
</evidence>
<evidence type="ECO:0000256" key="8">
    <source>
        <dbReference type="RuleBase" id="RU004336"/>
    </source>
</evidence>
<keyword evidence="8" id="KW-0326">Glycosidase</keyword>
<dbReference type="PANTHER" id="PTHR16631:SF14">
    <property type="entry name" value="FAMILY 17 GLUCOSIDASE SCW10-RELATED"/>
    <property type="match status" value="1"/>
</dbReference>
<dbReference type="OMA" id="KRTMITE"/>
<dbReference type="Gene3D" id="3.20.20.80">
    <property type="entry name" value="Glycosidases"/>
    <property type="match status" value="1"/>
</dbReference>
<feature type="region of interest" description="Disordered" evidence="9">
    <location>
        <begin position="94"/>
        <end position="198"/>
    </location>
</feature>
<feature type="compositionally biased region" description="Pro residues" evidence="9">
    <location>
        <begin position="122"/>
        <end position="146"/>
    </location>
</feature>
<dbReference type="InterPro" id="IPR017853">
    <property type="entry name" value="GH"/>
</dbReference>
<dbReference type="GO" id="GO:0005975">
    <property type="term" value="P:carbohydrate metabolic process"/>
    <property type="evidence" value="ECO:0007669"/>
    <property type="project" value="InterPro"/>
</dbReference>
<dbReference type="STRING" id="1076935.U4LM94"/>
<evidence type="ECO:0000256" key="5">
    <source>
        <dbReference type="ARBA" id="ARBA00022729"/>
    </source>
</evidence>
<dbReference type="Proteomes" id="UP000018144">
    <property type="component" value="Unassembled WGS sequence"/>
</dbReference>
<dbReference type="GO" id="GO:0071555">
    <property type="term" value="P:cell wall organization"/>
    <property type="evidence" value="ECO:0007669"/>
    <property type="project" value="TreeGrafter"/>
</dbReference>
<dbReference type="PROSITE" id="PS00587">
    <property type="entry name" value="GLYCOSYL_HYDROL_F17"/>
    <property type="match status" value="1"/>
</dbReference>
<evidence type="ECO:0000256" key="3">
    <source>
        <dbReference type="ARBA" id="ARBA00022512"/>
    </source>
</evidence>
<dbReference type="GO" id="GO:0009277">
    <property type="term" value="C:fungal-type cell wall"/>
    <property type="evidence" value="ECO:0007669"/>
    <property type="project" value="TreeGrafter"/>
</dbReference>
<evidence type="ECO:0000313" key="10">
    <source>
        <dbReference type="EMBL" id="CCX33254.1"/>
    </source>
</evidence>
<keyword evidence="11" id="KW-1185">Reference proteome</keyword>
<name>U4LM94_PYROM</name>
<feature type="compositionally biased region" description="Pro residues" evidence="9">
    <location>
        <begin position="94"/>
        <end position="115"/>
    </location>
</feature>
<comment type="similarity">
    <text evidence="2 7">Belongs to the glycosyl hydrolase 17 family.</text>
</comment>
<dbReference type="Pfam" id="PF00332">
    <property type="entry name" value="Glyco_hydro_17"/>
    <property type="match status" value="1"/>
</dbReference>
<keyword evidence="6 8" id="KW-0378">Hydrolase</keyword>
<evidence type="ECO:0000256" key="1">
    <source>
        <dbReference type="ARBA" id="ARBA00004191"/>
    </source>
</evidence>
<accession>U4LM94</accession>
<dbReference type="InterPro" id="IPR000490">
    <property type="entry name" value="Glyco_hydro_17"/>
</dbReference>
<evidence type="ECO:0000313" key="11">
    <source>
        <dbReference type="Proteomes" id="UP000018144"/>
    </source>
</evidence>
<evidence type="ECO:0000256" key="9">
    <source>
        <dbReference type="SAM" id="MobiDB-lite"/>
    </source>
</evidence>
<keyword evidence="5" id="KW-0732">Signal</keyword>
<feature type="compositionally biased region" description="Low complexity" evidence="9">
    <location>
        <begin position="147"/>
        <end position="198"/>
    </location>
</feature>
<dbReference type="InterPro" id="IPR050732">
    <property type="entry name" value="Beta-glucan_modifiers"/>
</dbReference>
<evidence type="ECO:0000256" key="7">
    <source>
        <dbReference type="RuleBase" id="RU004335"/>
    </source>
</evidence>
<evidence type="ECO:0000256" key="6">
    <source>
        <dbReference type="ARBA" id="ARBA00022801"/>
    </source>
</evidence>
<keyword evidence="3" id="KW-0134">Cell wall</keyword>
<reference evidence="10 11" key="1">
    <citation type="journal article" date="2013" name="PLoS Genet.">
        <title>The genome and development-dependent transcriptomes of Pyronema confluens: a window into fungal evolution.</title>
        <authorList>
            <person name="Traeger S."/>
            <person name="Altegoer F."/>
            <person name="Freitag M."/>
            <person name="Gabaldon T."/>
            <person name="Kempken F."/>
            <person name="Kumar A."/>
            <person name="Marcet-Houben M."/>
            <person name="Poggeler S."/>
            <person name="Stajich J.E."/>
            <person name="Nowrousian M."/>
        </authorList>
    </citation>
    <scope>NUCLEOTIDE SEQUENCE [LARGE SCALE GENOMIC DNA]</scope>
    <source>
        <strain evidence="11">CBS 100304</strain>
        <tissue evidence="10">Vegetative mycelium</tissue>
    </source>
</reference>
<dbReference type="PANTHER" id="PTHR16631">
    <property type="entry name" value="GLUCAN 1,3-BETA-GLUCOSIDASE"/>
    <property type="match status" value="1"/>
</dbReference>
<keyword evidence="4" id="KW-0964">Secreted</keyword>